<dbReference type="EMBL" id="MTYJ01000042">
    <property type="protein sequence ID" value="OQV19112.1"/>
    <property type="molecule type" value="Genomic_DNA"/>
</dbReference>
<comment type="caution">
    <text evidence="2">The sequence shown here is derived from an EMBL/GenBank/DDBJ whole genome shotgun (WGS) entry which is preliminary data.</text>
</comment>
<dbReference type="OrthoDB" id="6155669at2759"/>
<reference evidence="3" key="1">
    <citation type="submission" date="2017-01" db="EMBL/GenBank/DDBJ databases">
        <title>Comparative genomics of anhydrobiosis in the tardigrade Hypsibius dujardini.</title>
        <authorList>
            <person name="Yoshida Y."/>
            <person name="Koutsovoulos G."/>
            <person name="Laetsch D."/>
            <person name="Stevens L."/>
            <person name="Kumar S."/>
            <person name="Horikawa D."/>
            <person name="Ishino K."/>
            <person name="Komine S."/>
            <person name="Tomita M."/>
            <person name="Blaxter M."/>
            <person name="Arakawa K."/>
        </authorList>
    </citation>
    <scope>NUCLEOTIDE SEQUENCE [LARGE SCALE GENOMIC DNA]</scope>
    <source>
        <strain evidence="3">Z151</strain>
    </source>
</reference>
<evidence type="ECO:0000313" key="2">
    <source>
        <dbReference type="EMBL" id="OQV19112.1"/>
    </source>
</evidence>
<evidence type="ECO:0000256" key="1">
    <source>
        <dbReference type="SAM" id="MobiDB-lite"/>
    </source>
</evidence>
<accession>A0A1W0WV88</accession>
<protein>
    <submittedName>
        <fullName evidence="2">Uncharacterized protein</fullName>
    </submittedName>
</protein>
<name>A0A1W0WV88_HYPEX</name>
<organism evidence="2 3">
    <name type="scientific">Hypsibius exemplaris</name>
    <name type="common">Freshwater tardigrade</name>
    <dbReference type="NCBI Taxonomy" id="2072580"/>
    <lineage>
        <taxon>Eukaryota</taxon>
        <taxon>Metazoa</taxon>
        <taxon>Ecdysozoa</taxon>
        <taxon>Tardigrada</taxon>
        <taxon>Eutardigrada</taxon>
        <taxon>Parachela</taxon>
        <taxon>Hypsibioidea</taxon>
        <taxon>Hypsibiidae</taxon>
        <taxon>Hypsibius</taxon>
    </lineage>
</organism>
<feature type="region of interest" description="Disordered" evidence="1">
    <location>
        <begin position="99"/>
        <end position="120"/>
    </location>
</feature>
<dbReference type="Proteomes" id="UP000192578">
    <property type="component" value="Unassembled WGS sequence"/>
</dbReference>
<sequence length="120" mass="13608">MLLDDLEDCMNKFLRTTLNVERSQEASSDERYCHRLKELGWEPLFLRRLKQSLVLAYKIPLGESLFGPFIPITTASAVAANTRRMGKILDHPKAVPTALPESAREWNTPPHIDLLPPPNS</sequence>
<dbReference type="AlphaFoldDB" id="A0A1W0WV88"/>
<evidence type="ECO:0000313" key="3">
    <source>
        <dbReference type="Proteomes" id="UP000192578"/>
    </source>
</evidence>
<proteinExistence type="predicted"/>
<gene>
    <name evidence="2" type="ORF">BV898_06752</name>
</gene>
<keyword evidence="3" id="KW-1185">Reference proteome</keyword>